<evidence type="ECO:0000256" key="2">
    <source>
        <dbReference type="SAM" id="SignalP"/>
    </source>
</evidence>
<feature type="chain" id="PRO_5002679650" description="CCHC-type domain-containing protein" evidence="2">
    <location>
        <begin position="24"/>
        <end position="348"/>
    </location>
</feature>
<evidence type="ECO:0000256" key="1">
    <source>
        <dbReference type="PROSITE-ProRule" id="PRU00047"/>
    </source>
</evidence>
<keyword evidence="1" id="KW-0862">Zinc</keyword>
<dbReference type="AlphaFoldDB" id="A5BG64"/>
<dbReference type="PANTHER" id="PTHR47481:SF22">
    <property type="entry name" value="RETROTRANSPOSON GAG DOMAIN-CONTAINING PROTEIN"/>
    <property type="match status" value="1"/>
</dbReference>
<sequence>MGQVLKPFIIVLLALIVCSYSQAHRNLRESPGGPDPIHHGIEDPMNNEAYGIYRESSGDVDSIHQKIKDHMGANDFKIYRETPTDQLVLNALIGSLSPTIISFIARANTSREAWTILANTYAKPSRGRIKQVKNLLKNPSKGTMTVTDFLHFVRARTDELAILGAPIEEEDLTEKILDVLGDEYKEPVRAVQARDTSISFDELHEKLLSFEASLLANTKSELPNHSNSSGNTGWRPPTTFPTHPLMATHLGTPSCTNRFPPRPYQGLCQICGIQGHTAKRCPSFQLVPVQSSITSATPPANFVTPWQPRAHYAANTTTNNPSWLLDSGASHHVTTDLNNLFLHAPYTG</sequence>
<dbReference type="Pfam" id="PF14223">
    <property type="entry name" value="Retrotran_gag_2"/>
    <property type="match status" value="1"/>
</dbReference>
<organism evidence="4">
    <name type="scientific">Vitis vinifera</name>
    <name type="common">Grape</name>
    <dbReference type="NCBI Taxonomy" id="29760"/>
    <lineage>
        <taxon>Eukaryota</taxon>
        <taxon>Viridiplantae</taxon>
        <taxon>Streptophyta</taxon>
        <taxon>Embryophyta</taxon>
        <taxon>Tracheophyta</taxon>
        <taxon>Spermatophyta</taxon>
        <taxon>Magnoliopsida</taxon>
        <taxon>eudicotyledons</taxon>
        <taxon>Gunneridae</taxon>
        <taxon>Pentapetalae</taxon>
        <taxon>rosids</taxon>
        <taxon>Vitales</taxon>
        <taxon>Vitaceae</taxon>
        <taxon>Viteae</taxon>
        <taxon>Vitis</taxon>
    </lineage>
</organism>
<feature type="signal peptide" evidence="2">
    <location>
        <begin position="1"/>
        <end position="23"/>
    </location>
</feature>
<dbReference type="GO" id="GO:0003676">
    <property type="term" value="F:nucleic acid binding"/>
    <property type="evidence" value="ECO:0007669"/>
    <property type="project" value="InterPro"/>
</dbReference>
<evidence type="ECO:0000259" key="3">
    <source>
        <dbReference type="PROSITE" id="PS50158"/>
    </source>
</evidence>
<dbReference type="PANTHER" id="PTHR47481">
    <property type="match status" value="1"/>
</dbReference>
<protein>
    <recommendedName>
        <fullName evidence="3">CCHC-type domain-containing protein</fullName>
    </recommendedName>
</protein>
<keyword evidence="2" id="KW-0732">Signal</keyword>
<evidence type="ECO:0000313" key="4">
    <source>
        <dbReference type="EMBL" id="CAN74517.1"/>
    </source>
</evidence>
<keyword evidence="1" id="KW-0863">Zinc-finger</keyword>
<proteinExistence type="predicted"/>
<accession>A5BG64</accession>
<reference evidence="4" key="1">
    <citation type="journal article" date="2007" name="PLoS ONE">
        <title>The first genome sequence of an elite grapevine cultivar (Pinot noir Vitis vinifera L.): coping with a highly heterozygous genome.</title>
        <authorList>
            <person name="Velasco R."/>
            <person name="Zharkikh A."/>
            <person name="Troggio M."/>
            <person name="Cartwright D.A."/>
            <person name="Cestaro A."/>
            <person name="Pruss D."/>
            <person name="Pindo M."/>
            <person name="FitzGerald L.M."/>
            <person name="Vezzulli S."/>
            <person name="Reid J."/>
            <person name="Malacarne G."/>
            <person name="Iliev D."/>
            <person name="Coppola G."/>
            <person name="Wardell B."/>
            <person name="Micheletti D."/>
            <person name="Macalma T."/>
            <person name="Facci M."/>
            <person name="Mitchell J.T."/>
            <person name="Perazzolli M."/>
            <person name="Eldredge G."/>
            <person name="Gatto P."/>
            <person name="Oyzerski R."/>
            <person name="Moretto M."/>
            <person name="Gutin N."/>
            <person name="Stefanini M."/>
            <person name="Chen Y."/>
            <person name="Segala C."/>
            <person name="Davenport C."/>
            <person name="Dematte L."/>
            <person name="Mraz A."/>
            <person name="Battilana J."/>
            <person name="Stormo K."/>
            <person name="Costa F."/>
            <person name="Tao Q."/>
            <person name="Si-Ammour A."/>
            <person name="Harkins T."/>
            <person name="Lackey A."/>
            <person name="Perbost C."/>
            <person name="Taillon B."/>
            <person name="Stella A."/>
            <person name="Solovyev V."/>
            <person name="Fawcett J.A."/>
            <person name="Sterck L."/>
            <person name="Vandepoele K."/>
            <person name="Grando S.M."/>
            <person name="Toppo S."/>
            <person name="Moser C."/>
            <person name="Lanchbury J."/>
            <person name="Bogden R."/>
            <person name="Skolnick M."/>
            <person name="Sgaramella V."/>
            <person name="Bhatnagar S.K."/>
            <person name="Fontana P."/>
            <person name="Gutin A."/>
            <person name="Van de Peer Y."/>
            <person name="Salamini F."/>
            <person name="Viola R."/>
        </authorList>
    </citation>
    <scope>NUCLEOTIDE SEQUENCE</scope>
</reference>
<dbReference type="EMBL" id="AM458403">
    <property type="protein sequence ID" value="CAN74517.1"/>
    <property type="molecule type" value="Genomic_DNA"/>
</dbReference>
<name>A5BG64_VITVI</name>
<dbReference type="InterPro" id="IPR001878">
    <property type="entry name" value="Znf_CCHC"/>
</dbReference>
<feature type="domain" description="CCHC-type" evidence="3">
    <location>
        <begin position="268"/>
        <end position="283"/>
    </location>
</feature>
<dbReference type="PROSITE" id="PS50158">
    <property type="entry name" value="ZF_CCHC"/>
    <property type="match status" value="1"/>
</dbReference>
<gene>
    <name evidence="4" type="ORF">VITISV_028360</name>
</gene>
<dbReference type="GO" id="GO:0008270">
    <property type="term" value="F:zinc ion binding"/>
    <property type="evidence" value="ECO:0007669"/>
    <property type="project" value="UniProtKB-KW"/>
</dbReference>
<keyword evidence="1" id="KW-0479">Metal-binding</keyword>